<evidence type="ECO:0000256" key="2">
    <source>
        <dbReference type="ARBA" id="ARBA00022741"/>
    </source>
</evidence>
<keyword evidence="7" id="KW-0812">Transmembrane</keyword>
<dbReference type="SUPFAM" id="SSF56112">
    <property type="entry name" value="Protein kinase-like (PK-like)"/>
    <property type="match status" value="1"/>
</dbReference>
<gene>
    <name evidence="9" type="ORF">DFJ67_5160</name>
</gene>
<protein>
    <submittedName>
        <fullName evidence="9">Serine/threonine protein kinase</fullName>
    </submittedName>
</protein>
<dbReference type="InterPro" id="IPR008271">
    <property type="entry name" value="Ser/Thr_kinase_AS"/>
</dbReference>
<dbReference type="GO" id="GO:0004674">
    <property type="term" value="F:protein serine/threonine kinase activity"/>
    <property type="evidence" value="ECO:0007669"/>
    <property type="project" value="UniProtKB-KW"/>
</dbReference>
<name>A0A3D9ZT06_9ACTN</name>
<organism evidence="9 10">
    <name type="scientific">Asanoa ferruginea</name>
    <dbReference type="NCBI Taxonomy" id="53367"/>
    <lineage>
        <taxon>Bacteria</taxon>
        <taxon>Bacillati</taxon>
        <taxon>Actinomycetota</taxon>
        <taxon>Actinomycetes</taxon>
        <taxon>Micromonosporales</taxon>
        <taxon>Micromonosporaceae</taxon>
        <taxon>Asanoa</taxon>
    </lineage>
</organism>
<reference evidence="9 10" key="1">
    <citation type="submission" date="2018-08" db="EMBL/GenBank/DDBJ databases">
        <title>Sequencing the genomes of 1000 actinobacteria strains.</title>
        <authorList>
            <person name="Klenk H.-P."/>
        </authorList>
    </citation>
    <scope>NUCLEOTIDE SEQUENCE [LARGE SCALE GENOMIC DNA]</scope>
    <source>
        <strain evidence="9 10">DSM 44099</strain>
    </source>
</reference>
<dbReference type="OrthoDB" id="4326323at2"/>
<keyword evidence="10" id="KW-1185">Reference proteome</keyword>
<dbReference type="Gene3D" id="3.30.200.20">
    <property type="entry name" value="Phosphorylase Kinase, domain 1"/>
    <property type="match status" value="1"/>
</dbReference>
<dbReference type="PANTHER" id="PTHR43289">
    <property type="entry name" value="MITOGEN-ACTIVATED PROTEIN KINASE KINASE KINASE 20-RELATED"/>
    <property type="match status" value="1"/>
</dbReference>
<keyword evidence="3 9" id="KW-0418">Kinase</keyword>
<keyword evidence="2 5" id="KW-0547">Nucleotide-binding</keyword>
<dbReference type="InterPro" id="IPR017441">
    <property type="entry name" value="Protein_kinase_ATP_BS"/>
</dbReference>
<evidence type="ECO:0000256" key="7">
    <source>
        <dbReference type="SAM" id="Phobius"/>
    </source>
</evidence>
<feature type="compositionally biased region" description="Low complexity" evidence="6">
    <location>
        <begin position="420"/>
        <end position="445"/>
    </location>
</feature>
<dbReference type="RefSeq" id="WP_116070340.1">
    <property type="nucleotide sequence ID" value="NZ_BONB01000050.1"/>
</dbReference>
<dbReference type="PROSITE" id="PS00108">
    <property type="entry name" value="PROTEIN_KINASE_ST"/>
    <property type="match status" value="1"/>
</dbReference>
<accession>A0A3D9ZT06</accession>
<dbReference type="CDD" id="cd14014">
    <property type="entry name" value="STKc_PknB_like"/>
    <property type="match status" value="1"/>
</dbReference>
<feature type="binding site" evidence="5">
    <location>
        <position position="51"/>
    </location>
    <ligand>
        <name>ATP</name>
        <dbReference type="ChEBI" id="CHEBI:30616"/>
    </ligand>
</feature>
<evidence type="ECO:0000313" key="10">
    <source>
        <dbReference type="Proteomes" id="UP000256913"/>
    </source>
</evidence>
<feature type="compositionally biased region" description="Pro residues" evidence="6">
    <location>
        <begin position="407"/>
        <end position="419"/>
    </location>
</feature>
<keyword evidence="7" id="KW-0472">Membrane</keyword>
<dbReference type="Pfam" id="PF00069">
    <property type="entry name" value="Pkinase"/>
    <property type="match status" value="1"/>
</dbReference>
<feature type="region of interest" description="Disordered" evidence="6">
    <location>
        <begin position="326"/>
        <end position="345"/>
    </location>
</feature>
<dbReference type="Gene3D" id="1.10.510.10">
    <property type="entry name" value="Transferase(Phosphotransferase) domain 1"/>
    <property type="match status" value="1"/>
</dbReference>
<keyword evidence="7" id="KW-1133">Transmembrane helix</keyword>
<evidence type="ECO:0000256" key="5">
    <source>
        <dbReference type="PROSITE-ProRule" id="PRU10141"/>
    </source>
</evidence>
<sequence>MAVNQAPEIRPLRDGDPRRLGRYTVVGRLGEGGMGTVFLARTPNGVLVAVKVIRTDLAHDEEFRRRFRSEVNRARQVPPFCTAEVLDADPNHEMPYLVVEYVDGPSLASAVRERGPLSQSNLHGLAIGVATALTAIHGAGVIHRDLKPNNVLLAAGSPKVIDFGIAQSPQATTGHTTADQVVGTAGYMAPERFGPTTGASITPAADIFSWGAVIAFAGTGRNPFGSDQPQLVAARILTQPPDLSGLSGLLRELVEQSLAKDPDDRPTARLLLDRLLTTGESRSPAVAAAFARQPALLVAAEEAAQATDRGEPPTVTDDTAVVGAARAEPTTAPVDQRPARPAKPVEPVAQVVPAAPVSPPPAQSSGSRWSRFVVAVVALAALVASLTVAGLVYGVIPVSNRGNANPSPNPSAPNVPNVPPTTSAATPSPTATPTPTATAASPTAPVTADPAGQLLIANPLITAGVWSARNDKDNHTTCAFDGALVVTRQTVGSYRCPGVQDVLTDFSVTVDVKLRTPGSCAAVWFRFDTAGFVLRICAEAYYLVTHGVGGPATVTPLRTFQLAEPIATGTATKIGITAEGTNLAFSRDGRQIGDWTQARFQRGRVVLGIFQDGQTSAPPPFSVSFANIEIRTLAN</sequence>
<dbReference type="PROSITE" id="PS50011">
    <property type="entry name" value="PROTEIN_KINASE_DOM"/>
    <property type="match status" value="1"/>
</dbReference>
<evidence type="ECO:0000256" key="6">
    <source>
        <dbReference type="SAM" id="MobiDB-lite"/>
    </source>
</evidence>
<evidence type="ECO:0000256" key="1">
    <source>
        <dbReference type="ARBA" id="ARBA00022679"/>
    </source>
</evidence>
<dbReference type="AlphaFoldDB" id="A0A3D9ZT06"/>
<evidence type="ECO:0000256" key="4">
    <source>
        <dbReference type="ARBA" id="ARBA00022840"/>
    </source>
</evidence>
<feature type="domain" description="Protein kinase" evidence="8">
    <location>
        <begin position="23"/>
        <end position="286"/>
    </location>
</feature>
<proteinExistence type="predicted"/>
<dbReference type="SMART" id="SM00220">
    <property type="entry name" value="S_TKc"/>
    <property type="match status" value="1"/>
</dbReference>
<keyword evidence="9" id="KW-0723">Serine/threonine-protein kinase</keyword>
<evidence type="ECO:0000313" key="9">
    <source>
        <dbReference type="EMBL" id="REF99133.1"/>
    </source>
</evidence>
<evidence type="ECO:0000259" key="8">
    <source>
        <dbReference type="PROSITE" id="PS50011"/>
    </source>
</evidence>
<dbReference type="PANTHER" id="PTHR43289:SF34">
    <property type="entry name" value="SERINE_THREONINE-PROTEIN KINASE YBDM-RELATED"/>
    <property type="match status" value="1"/>
</dbReference>
<dbReference type="EMBL" id="QUMQ01000001">
    <property type="protein sequence ID" value="REF99133.1"/>
    <property type="molecule type" value="Genomic_DNA"/>
</dbReference>
<dbReference type="Proteomes" id="UP000256913">
    <property type="component" value="Unassembled WGS sequence"/>
</dbReference>
<dbReference type="GO" id="GO:0005524">
    <property type="term" value="F:ATP binding"/>
    <property type="evidence" value="ECO:0007669"/>
    <property type="project" value="UniProtKB-UniRule"/>
</dbReference>
<dbReference type="InterPro" id="IPR000719">
    <property type="entry name" value="Prot_kinase_dom"/>
</dbReference>
<comment type="caution">
    <text evidence="9">The sequence shown here is derived from an EMBL/GenBank/DDBJ whole genome shotgun (WGS) entry which is preliminary data.</text>
</comment>
<dbReference type="PROSITE" id="PS00107">
    <property type="entry name" value="PROTEIN_KINASE_ATP"/>
    <property type="match status" value="1"/>
</dbReference>
<evidence type="ECO:0000256" key="3">
    <source>
        <dbReference type="ARBA" id="ARBA00022777"/>
    </source>
</evidence>
<feature type="transmembrane region" description="Helical" evidence="7">
    <location>
        <begin position="372"/>
        <end position="396"/>
    </location>
</feature>
<dbReference type="InterPro" id="IPR011009">
    <property type="entry name" value="Kinase-like_dom_sf"/>
</dbReference>
<dbReference type="Gene3D" id="2.60.120.560">
    <property type="entry name" value="Exo-inulinase, domain 1"/>
    <property type="match status" value="1"/>
</dbReference>
<feature type="region of interest" description="Disordered" evidence="6">
    <location>
        <begin position="404"/>
        <end position="445"/>
    </location>
</feature>
<keyword evidence="4 5" id="KW-0067">ATP-binding</keyword>
<keyword evidence="1" id="KW-0808">Transferase</keyword>